<dbReference type="RefSeq" id="WP_104208036.1">
    <property type="nucleotide sequence ID" value="NZ_PHNF01000002.1"/>
</dbReference>
<dbReference type="Proteomes" id="UP000239785">
    <property type="component" value="Unassembled WGS sequence"/>
</dbReference>
<gene>
    <name evidence="1" type="ORF">MCORR_v1c04940</name>
</gene>
<proteinExistence type="predicted"/>
<dbReference type="AlphaFoldDB" id="A0A2S5RFV7"/>
<reference evidence="1 2" key="1">
    <citation type="submission" date="2017-11" db="EMBL/GenBank/DDBJ databases">
        <title>Genome sequence of Mesoplasma corruscae ELCA-2 (ATCC 49579).</title>
        <authorList>
            <person name="Lo W.-S."/>
            <person name="Kuo C.-H."/>
        </authorList>
    </citation>
    <scope>NUCLEOTIDE SEQUENCE [LARGE SCALE GENOMIC DNA]</scope>
    <source>
        <strain evidence="1 2">ELCA-2</strain>
    </source>
</reference>
<keyword evidence="2" id="KW-1185">Reference proteome</keyword>
<evidence type="ECO:0000313" key="2">
    <source>
        <dbReference type="Proteomes" id="UP000239785"/>
    </source>
</evidence>
<protein>
    <submittedName>
        <fullName evidence="1">Transposase</fullName>
    </submittedName>
</protein>
<organism evidence="1 2">
    <name type="scientific">Mesoplasma corruscae</name>
    <dbReference type="NCBI Taxonomy" id="216874"/>
    <lineage>
        <taxon>Bacteria</taxon>
        <taxon>Bacillati</taxon>
        <taxon>Mycoplasmatota</taxon>
        <taxon>Mollicutes</taxon>
        <taxon>Entomoplasmatales</taxon>
        <taxon>Entomoplasmataceae</taxon>
        <taxon>Mesoplasma</taxon>
    </lineage>
</organism>
<name>A0A2S5RFV7_9MOLU</name>
<accession>A0A2S5RFV7</accession>
<evidence type="ECO:0000313" key="1">
    <source>
        <dbReference type="EMBL" id="PPE06190.1"/>
    </source>
</evidence>
<dbReference type="EMBL" id="PHNF01000002">
    <property type="protein sequence ID" value="PPE06190.1"/>
    <property type="molecule type" value="Genomic_DNA"/>
</dbReference>
<comment type="caution">
    <text evidence="1">The sequence shown here is derived from an EMBL/GenBank/DDBJ whole genome shotgun (WGS) entry which is preliminary data.</text>
</comment>
<dbReference type="OrthoDB" id="104506at2"/>
<sequence>MEDKSVDQQDFKHFLNECILDSKSAHPLQPRKDFFGKWAQADAFIYDSTGIVLSAYFDKQETLNGYYRATKQMFENYGTWKEVLTNKRTVFYSTKKNTSKWCEPTIWVYV</sequence>